<organism evidence="7">
    <name type="scientific">bioreactor metagenome</name>
    <dbReference type="NCBI Taxonomy" id="1076179"/>
    <lineage>
        <taxon>unclassified sequences</taxon>
        <taxon>metagenomes</taxon>
        <taxon>ecological metagenomes</taxon>
    </lineage>
</organism>
<proteinExistence type="inferred from homology"/>
<keyword evidence="4 6" id="KW-0472">Membrane</keyword>
<evidence type="ECO:0000256" key="6">
    <source>
        <dbReference type="SAM" id="Phobius"/>
    </source>
</evidence>
<dbReference type="GO" id="GO:0005886">
    <property type="term" value="C:plasma membrane"/>
    <property type="evidence" value="ECO:0007669"/>
    <property type="project" value="TreeGrafter"/>
</dbReference>
<gene>
    <name evidence="7" type="ORF">SDC9_162803</name>
</gene>
<dbReference type="EMBL" id="VSSQ01062249">
    <property type="protein sequence ID" value="MPN15469.1"/>
    <property type="molecule type" value="Genomic_DNA"/>
</dbReference>
<evidence type="ECO:0000256" key="2">
    <source>
        <dbReference type="ARBA" id="ARBA00022692"/>
    </source>
</evidence>
<dbReference type="GO" id="GO:0015499">
    <property type="term" value="F:formate transmembrane transporter activity"/>
    <property type="evidence" value="ECO:0007669"/>
    <property type="project" value="TreeGrafter"/>
</dbReference>
<feature type="transmembrane region" description="Helical" evidence="6">
    <location>
        <begin position="107"/>
        <end position="129"/>
    </location>
</feature>
<evidence type="ECO:0000256" key="4">
    <source>
        <dbReference type="ARBA" id="ARBA00023136"/>
    </source>
</evidence>
<sequence length="137" mass="14796">MLLYNFIGAAAVGLLFLPMSGGMDILSVAHKKLIQLPHESFIRGLFCGMIVFIGVDICRRYDDPLGRYLGVLLGVPAFILAGFEHCVADIFYLAAAWKHGLGFDASQLLFILMVILGNSAGALIMNALVPQPTPKTT</sequence>
<dbReference type="InterPro" id="IPR000292">
    <property type="entry name" value="For/NO2_transpt"/>
</dbReference>
<dbReference type="PANTHER" id="PTHR30520">
    <property type="entry name" value="FORMATE TRANSPORTER-RELATED"/>
    <property type="match status" value="1"/>
</dbReference>
<dbReference type="Gene3D" id="1.20.1080.10">
    <property type="entry name" value="Glycerol uptake facilitator protein"/>
    <property type="match status" value="1"/>
</dbReference>
<accession>A0A645FQ26</accession>
<feature type="transmembrane region" description="Helical" evidence="6">
    <location>
        <begin position="70"/>
        <end position="95"/>
    </location>
</feature>
<feature type="transmembrane region" description="Helical" evidence="6">
    <location>
        <begin position="41"/>
        <end position="58"/>
    </location>
</feature>
<dbReference type="Pfam" id="PF01226">
    <property type="entry name" value="Form_Nir_trans"/>
    <property type="match status" value="1"/>
</dbReference>
<keyword evidence="3 6" id="KW-1133">Transmembrane helix</keyword>
<evidence type="ECO:0000313" key="7">
    <source>
        <dbReference type="EMBL" id="MPN15469.1"/>
    </source>
</evidence>
<dbReference type="InterPro" id="IPR023271">
    <property type="entry name" value="Aquaporin-like"/>
</dbReference>
<dbReference type="AlphaFoldDB" id="A0A645FQ26"/>
<comment type="similarity">
    <text evidence="5">Belongs to the FNT transporter (TC 1.A.16) family.</text>
</comment>
<comment type="caution">
    <text evidence="7">The sequence shown here is derived from an EMBL/GenBank/DDBJ whole genome shotgun (WGS) entry which is preliminary data.</text>
</comment>
<evidence type="ECO:0000256" key="1">
    <source>
        <dbReference type="ARBA" id="ARBA00004141"/>
    </source>
</evidence>
<evidence type="ECO:0000256" key="5">
    <source>
        <dbReference type="ARBA" id="ARBA00049660"/>
    </source>
</evidence>
<keyword evidence="2 6" id="KW-0812">Transmembrane</keyword>
<reference evidence="7" key="1">
    <citation type="submission" date="2019-08" db="EMBL/GenBank/DDBJ databases">
        <authorList>
            <person name="Kucharzyk K."/>
            <person name="Murdoch R.W."/>
            <person name="Higgins S."/>
            <person name="Loffler F."/>
        </authorList>
    </citation>
    <scope>NUCLEOTIDE SEQUENCE</scope>
</reference>
<name>A0A645FQ26_9ZZZZ</name>
<dbReference type="PANTHER" id="PTHR30520:SF6">
    <property type="entry name" value="FORMATE_NITRATE FAMILY TRANSPORTER (EUROFUNG)"/>
    <property type="match status" value="1"/>
</dbReference>
<evidence type="ECO:0000256" key="3">
    <source>
        <dbReference type="ARBA" id="ARBA00022989"/>
    </source>
</evidence>
<comment type="subcellular location">
    <subcellularLocation>
        <location evidence="1">Membrane</location>
        <topology evidence="1">Multi-pass membrane protein</topology>
    </subcellularLocation>
</comment>
<protein>
    <submittedName>
        <fullName evidence="7">Uncharacterized protein</fullName>
    </submittedName>
</protein>